<feature type="region of interest" description="Disordered" evidence="1">
    <location>
        <begin position="1"/>
        <end position="20"/>
    </location>
</feature>
<name>A0AB38Z7X2_9CHLR</name>
<dbReference type="Proteomes" id="UP001327986">
    <property type="component" value="Chromosome"/>
</dbReference>
<evidence type="ECO:0000256" key="1">
    <source>
        <dbReference type="SAM" id="MobiDB-lite"/>
    </source>
</evidence>
<dbReference type="EMBL" id="CP141531">
    <property type="protein sequence ID" value="WRO06685.1"/>
    <property type="molecule type" value="Genomic_DNA"/>
</dbReference>
<dbReference type="RefSeq" id="WP_324664188.1">
    <property type="nucleotide sequence ID" value="NZ_CP141531.1"/>
</dbReference>
<organism evidence="2 3">
    <name type="scientific">Dehalococcoides mccartyi</name>
    <dbReference type="NCBI Taxonomy" id="61435"/>
    <lineage>
        <taxon>Bacteria</taxon>
        <taxon>Bacillati</taxon>
        <taxon>Chloroflexota</taxon>
        <taxon>Dehalococcoidia</taxon>
        <taxon>Dehalococcoidales</taxon>
        <taxon>Dehalococcoidaceae</taxon>
        <taxon>Dehalococcoides</taxon>
    </lineage>
</organism>
<accession>A0AB38Z7X2</accession>
<evidence type="ECO:0000313" key="2">
    <source>
        <dbReference type="EMBL" id="WRO06685.1"/>
    </source>
</evidence>
<gene>
    <name evidence="2" type="ORF">VLL09_04665</name>
</gene>
<dbReference type="AlphaFoldDB" id="A0AB38Z7X2"/>
<evidence type="ECO:0000313" key="3">
    <source>
        <dbReference type="Proteomes" id="UP001327986"/>
    </source>
</evidence>
<reference evidence="2" key="1">
    <citation type="submission" date="2023-12" db="EMBL/GenBank/DDBJ databases">
        <title>Isolation of organohalide respiring bacteria Dehalococcoides mccartyi strain GPTCE1 in groundwater collected near a chemical plant in Suzhou, China.</title>
        <authorList>
            <person name="Liu G."/>
        </authorList>
    </citation>
    <scope>NUCLEOTIDE SEQUENCE</scope>
    <source>
        <strain evidence="2">GPTCE1</strain>
    </source>
</reference>
<protein>
    <submittedName>
        <fullName evidence="2">Uncharacterized protein</fullName>
    </submittedName>
</protein>
<sequence length="102" mass="11611">MTRQKHPSKGSSNNIEKRHYPVISDSSLSKSVEFARRCTEMGLEAKVILCLALFKIRVPGIGFRMTIIGPHFYTEVLGKLHEAEIKNEEQNEPKVLVRLGKF</sequence>
<proteinExistence type="predicted"/>